<organism evidence="1 2">
    <name type="scientific">Proteiniphilum saccharofermentans</name>
    <dbReference type="NCBI Taxonomy" id="1642647"/>
    <lineage>
        <taxon>Bacteria</taxon>
        <taxon>Pseudomonadati</taxon>
        <taxon>Bacteroidota</taxon>
        <taxon>Bacteroidia</taxon>
        <taxon>Bacteroidales</taxon>
        <taxon>Dysgonomonadaceae</taxon>
        <taxon>Proteiniphilum</taxon>
    </lineage>
</organism>
<accession>A0A1R3T2T1</accession>
<dbReference type="Gene3D" id="1.25.40.10">
    <property type="entry name" value="Tetratricopeptide repeat domain"/>
    <property type="match status" value="1"/>
</dbReference>
<dbReference type="Proteomes" id="UP000187464">
    <property type="component" value="Chromosome I"/>
</dbReference>
<evidence type="ECO:0000313" key="1">
    <source>
        <dbReference type="EMBL" id="SCD20372.1"/>
    </source>
</evidence>
<protein>
    <submittedName>
        <fullName evidence="1">Electron transfer flavoprotein</fullName>
    </submittedName>
</protein>
<dbReference type="EMBL" id="LT605205">
    <property type="protein sequence ID" value="SCD20372.1"/>
    <property type="molecule type" value="Genomic_DNA"/>
</dbReference>
<sequence length="361" mass="41781">MKYDNFAVNFNRMQKTTSSLIILFLALMMSSCAGIKYLTVETREPAQVNLPSNVLSIAIVNNVLQQPDEVGHDSIPIGHTQAERVKAPADSAAIFYTEALAQFLDEEDYFHRVIHYNEPLRKDNDFFRERPLEPETMNRIRKETGADAIISLDKLIIETKKRDHFKQQGYIYADMTGKIHSILRVYMPTMEGKIPAVQYTDSIHWEGFDIQDGKAYADIMLPSREEAVKLLSVRAAEKMTYVFAPHWEMQDRWYYTLPNSLMREGEAYAKGSQWEEAIEKWEAFYNNSSKKTDKAKAASNIALAYEMLDDMEQALEWATLSNNLFIESTAPNSLERRRSLLYKNEIERRNNNSNRLNMDDL</sequence>
<dbReference type="KEGG" id="psac:PSM36_1552"/>
<dbReference type="STRING" id="1642647.PSM36_1552"/>
<reference evidence="1 2" key="1">
    <citation type="submission" date="2016-08" db="EMBL/GenBank/DDBJ databases">
        <authorList>
            <person name="Seilhamer J.J."/>
        </authorList>
    </citation>
    <scope>NUCLEOTIDE SEQUENCE [LARGE SCALE GENOMIC DNA]</scope>
    <source>
        <strain evidence="1">M3/6</strain>
    </source>
</reference>
<keyword evidence="2" id="KW-1185">Reference proteome</keyword>
<name>A0A1R3T2T1_9BACT</name>
<dbReference type="InterPro" id="IPR045921">
    <property type="entry name" value="DUF6340"/>
</dbReference>
<dbReference type="PROSITE" id="PS51257">
    <property type="entry name" value="PROKAR_LIPOPROTEIN"/>
    <property type="match status" value="1"/>
</dbReference>
<gene>
    <name evidence="1" type="ORF">PSM36_1552</name>
</gene>
<proteinExistence type="predicted"/>
<dbReference type="SUPFAM" id="SSF48452">
    <property type="entry name" value="TPR-like"/>
    <property type="match status" value="1"/>
</dbReference>
<dbReference type="AlphaFoldDB" id="A0A1R3T2T1"/>
<evidence type="ECO:0000313" key="2">
    <source>
        <dbReference type="Proteomes" id="UP000187464"/>
    </source>
</evidence>
<dbReference type="Pfam" id="PF19867">
    <property type="entry name" value="DUF6340"/>
    <property type="match status" value="1"/>
</dbReference>
<dbReference type="InterPro" id="IPR011990">
    <property type="entry name" value="TPR-like_helical_dom_sf"/>
</dbReference>